<keyword evidence="3" id="KW-0690">Ribosome biogenesis</keyword>
<dbReference type="NCBIfam" id="TIGR03400">
    <property type="entry name" value="18S_RNA_Rcl1p"/>
    <property type="match status" value="1"/>
</dbReference>
<dbReference type="InterPro" id="IPR020719">
    <property type="entry name" value="RNA3'_term_phos_cycl-like_CS"/>
</dbReference>
<dbReference type="GO" id="GO:0005730">
    <property type="term" value="C:nucleolus"/>
    <property type="evidence" value="ECO:0007669"/>
    <property type="project" value="UniProtKB-SubCell"/>
</dbReference>
<evidence type="ECO:0000259" key="5">
    <source>
        <dbReference type="Pfam" id="PF01137"/>
    </source>
</evidence>
<dbReference type="FunFam" id="3.30.360.20:FF:000004">
    <property type="entry name" value="18S rRNA biogenesis protein"/>
    <property type="match status" value="1"/>
</dbReference>
<name>A0A914C3J5_9BILA</name>
<evidence type="ECO:0000313" key="7">
    <source>
        <dbReference type="Proteomes" id="UP000887540"/>
    </source>
</evidence>
<dbReference type="PANTHER" id="PTHR11096">
    <property type="entry name" value="RNA 3' TERMINAL PHOSPHATE CYCLASE"/>
    <property type="match status" value="1"/>
</dbReference>
<dbReference type="PANTHER" id="PTHR11096:SF1">
    <property type="entry name" value="RNA 3'-TERMINAL PHOSPHATE CYCLASE-LIKE PROTEIN"/>
    <property type="match status" value="1"/>
</dbReference>
<feature type="domain" description="RNA 3'-terminal phosphate cyclase" evidence="5">
    <location>
        <begin position="12"/>
        <end position="345"/>
    </location>
</feature>
<dbReference type="InterPro" id="IPR013792">
    <property type="entry name" value="RNA3'P_cycl/enolpyr_Trfase_a/b"/>
</dbReference>
<dbReference type="Pfam" id="PF05189">
    <property type="entry name" value="RTC_insert"/>
    <property type="match status" value="1"/>
</dbReference>
<accession>A0A914C3J5</accession>
<dbReference type="InterPro" id="IPR037136">
    <property type="entry name" value="RNA3'_phos_cyclase_dom_sf"/>
</dbReference>
<comment type="subcellular location">
    <subcellularLocation>
        <location evidence="1">Nucleus</location>
        <location evidence="1">Nucleolus</location>
    </subcellularLocation>
</comment>
<reference evidence="8" key="1">
    <citation type="submission" date="2022-11" db="UniProtKB">
        <authorList>
            <consortium name="WormBaseParasite"/>
        </authorList>
    </citation>
    <scope>IDENTIFICATION</scope>
</reference>
<evidence type="ECO:0000256" key="4">
    <source>
        <dbReference type="ARBA" id="ARBA00023242"/>
    </source>
</evidence>
<keyword evidence="7" id="KW-1185">Reference proteome</keyword>
<dbReference type="InterPro" id="IPR023797">
    <property type="entry name" value="RNA3'_phos_cyclase_dom"/>
</dbReference>
<dbReference type="InterPro" id="IPR013791">
    <property type="entry name" value="RNA3'-term_phos_cycl_insert"/>
</dbReference>
<evidence type="ECO:0000259" key="6">
    <source>
        <dbReference type="Pfam" id="PF05189"/>
    </source>
</evidence>
<sequence>MTKKMEISEELRFEGCNLFRQRLIYSLLSGRPVTIIEIRPLDEDPGIKDHEVKLLGLLERITNGTKVVISKTGTQVRFEPGMIHGGAVEFDCGSSRCISYYLEALLLLAPFCKTPLNVKLTGVTNAWKEISVDAIRATWLPIFNKFVLNDENLSIKVNARGFLPDGGGSITFTSPIVKTLRPAQRENPGKICKIRGLAYVSKVSPSIAQRMIDATKEMLRGYIADVYITVDQRKGASGGNSPGFGIFLTAETTEGVFYHGEAMSKPKYVEGDQLIPEDVGKNAAEALLNEIYRGGCLDTSAQVLAATFMTLTEKNVSKFLFGPLSLYTVQTLRNLKIFFEHTFKIDEWWKLHPETENEDAPKIGSTEKALLTCIGVGYSNLNKVLL</sequence>
<dbReference type="Pfam" id="PF01137">
    <property type="entry name" value="RTC"/>
    <property type="match status" value="1"/>
</dbReference>
<dbReference type="Gene3D" id="3.30.360.20">
    <property type="entry name" value="RNA 3'-terminal phosphate cyclase, insert domain"/>
    <property type="match status" value="1"/>
</dbReference>
<dbReference type="PIRSF" id="PIRSF005378">
    <property type="entry name" value="RNA3'_term_phos_cycl_euk"/>
    <property type="match status" value="1"/>
</dbReference>
<dbReference type="Proteomes" id="UP000887540">
    <property type="component" value="Unplaced"/>
</dbReference>
<keyword evidence="4" id="KW-0539">Nucleus</keyword>
<evidence type="ECO:0000256" key="1">
    <source>
        <dbReference type="ARBA" id="ARBA00004604"/>
    </source>
</evidence>
<evidence type="ECO:0000256" key="2">
    <source>
        <dbReference type="ARBA" id="ARBA00007089"/>
    </source>
</evidence>
<dbReference type="CDD" id="cd00875">
    <property type="entry name" value="RNA_Cyclase_Class_I"/>
    <property type="match status" value="1"/>
</dbReference>
<dbReference type="AlphaFoldDB" id="A0A914C3J5"/>
<dbReference type="InterPro" id="IPR016443">
    <property type="entry name" value="RNA3'_term_phos_cyc_type_2"/>
</dbReference>
<dbReference type="GO" id="GO:0004521">
    <property type="term" value="F:RNA endonuclease activity"/>
    <property type="evidence" value="ECO:0007669"/>
    <property type="project" value="TreeGrafter"/>
</dbReference>
<protein>
    <submittedName>
        <fullName evidence="8">RNA 3'-terminal phosphate cyclase-like protein</fullName>
    </submittedName>
</protein>
<dbReference type="Gene3D" id="3.65.10.20">
    <property type="entry name" value="RNA 3'-terminal phosphate cyclase domain"/>
    <property type="match status" value="1"/>
</dbReference>
<comment type="similarity">
    <text evidence="2">Belongs to the RNA 3'-terminal cyclase family. Type 2 subfamily.</text>
</comment>
<dbReference type="SUPFAM" id="SSF55205">
    <property type="entry name" value="EPT/RTPC-like"/>
    <property type="match status" value="1"/>
</dbReference>
<dbReference type="GO" id="GO:0000479">
    <property type="term" value="P:endonucleolytic cleavage of tricistronic rRNA transcript (SSU-rRNA, 5.8S rRNA, LSU-rRNA)"/>
    <property type="evidence" value="ECO:0007669"/>
    <property type="project" value="TreeGrafter"/>
</dbReference>
<evidence type="ECO:0000256" key="3">
    <source>
        <dbReference type="ARBA" id="ARBA00022517"/>
    </source>
</evidence>
<proteinExistence type="inferred from homology"/>
<dbReference type="PROSITE" id="PS01287">
    <property type="entry name" value="RTC"/>
    <property type="match status" value="1"/>
</dbReference>
<organism evidence="7 8">
    <name type="scientific">Acrobeloides nanus</name>
    <dbReference type="NCBI Taxonomy" id="290746"/>
    <lineage>
        <taxon>Eukaryota</taxon>
        <taxon>Metazoa</taxon>
        <taxon>Ecdysozoa</taxon>
        <taxon>Nematoda</taxon>
        <taxon>Chromadorea</taxon>
        <taxon>Rhabditida</taxon>
        <taxon>Tylenchina</taxon>
        <taxon>Cephalobomorpha</taxon>
        <taxon>Cephaloboidea</taxon>
        <taxon>Cephalobidae</taxon>
        <taxon>Acrobeloides</taxon>
    </lineage>
</organism>
<dbReference type="InterPro" id="IPR000228">
    <property type="entry name" value="RNA3'_term_phos_cyc"/>
</dbReference>
<dbReference type="InterPro" id="IPR036553">
    <property type="entry name" value="RPTC_insert"/>
</dbReference>
<feature type="domain" description="RNA 3'-terminal phosphate cyclase insert" evidence="6">
    <location>
        <begin position="187"/>
        <end position="291"/>
    </location>
</feature>
<evidence type="ECO:0000313" key="8">
    <source>
        <dbReference type="WBParaSite" id="ACRNAN_Path_213.g779.t1"/>
    </source>
</evidence>
<dbReference type="WBParaSite" id="ACRNAN_Path_213.g779.t1">
    <property type="protein sequence ID" value="ACRNAN_Path_213.g779.t1"/>
    <property type="gene ID" value="ACRNAN_Path_213.g779"/>
</dbReference>